<keyword evidence="1" id="KW-1133">Transmembrane helix</keyword>
<comment type="caution">
    <text evidence="2">The sequence shown here is derived from an EMBL/GenBank/DDBJ whole genome shotgun (WGS) entry which is preliminary data.</text>
</comment>
<name>A0ABS1IZ11_9FIRM</name>
<evidence type="ECO:0000313" key="3">
    <source>
        <dbReference type="Proteomes" id="UP000604730"/>
    </source>
</evidence>
<keyword evidence="1" id="KW-0812">Transmembrane</keyword>
<dbReference type="InterPro" id="IPR046092">
    <property type="entry name" value="DUF6110"/>
</dbReference>
<feature type="transmembrane region" description="Helical" evidence="1">
    <location>
        <begin position="12"/>
        <end position="28"/>
    </location>
</feature>
<sequence>MWDKINWKKVGIFFGGFAFGTVGLKALFSKDAKKCYTHVTAAALRVKDYTLKRTETLKENCEDIYEDAKDINEDRKAAEEAVFEDTSKSYKEVESTEE</sequence>
<protein>
    <recommendedName>
        <fullName evidence="4">YtxH domain-containing protein</fullName>
    </recommendedName>
</protein>
<dbReference type="RefSeq" id="WP_208428136.1">
    <property type="nucleotide sequence ID" value="NZ_JAEPRJ010000001.1"/>
</dbReference>
<proteinExistence type="predicted"/>
<organism evidence="2 3">
    <name type="scientific">Catonella massiliensis</name>
    <dbReference type="NCBI Taxonomy" id="2799636"/>
    <lineage>
        <taxon>Bacteria</taxon>
        <taxon>Bacillati</taxon>
        <taxon>Bacillota</taxon>
        <taxon>Clostridia</taxon>
        <taxon>Lachnospirales</taxon>
        <taxon>Lachnospiraceae</taxon>
        <taxon>Catonella</taxon>
    </lineage>
</organism>
<evidence type="ECO:0000313" key="2">
    <source>
        <dbReference type="EMBL" id="MBK5896573.1"/>
    </source>
</evidence>
<reference evidence="2 3" key="1">
    <citation type="submission" date="2021-01" db="EMBL/GenBank/DDBJ databases">
        <title>Isolation and description of Catonella massiliensis sp. nov., a novel Catonella species, isolated from a stable periodontitis subject.</title>
        <authorList>
            <person name="Antezack A."/>
            <person name="Boxberger M."/>
            <person name="La Scola B."/>
            <person name="Monnet-Corti V."/>
        </authorList>
    </citation>
    <scope>NUCLEOTIDE SEQUENCE [LARGE SCALE GENOMIC DNA]</scope>
    <source>
        <strain evidence="2 3">Marseille-Q4567</strain>
    </source>
</reference>
<accession>A0ABS1IZ11</accession>
<dbReference type="Proteomes" id="UP000604730">
    <property type="component" value="Unassembled WGS sequence"/>
</dbReference>
<keyword evidence="1" id="KW-0472">Membrane</keyword>
<keyword evidence="3" id="KW-1185">Reference proteome</keyword>
<evidence type="ECO:0008006" key="4">
    <source>
        <dbReference type="Google" id="ProtNLM"/>
    </source>
</evidence>
<evidence type="ECO:0000256" key="1">
    <source>
        <dbReference type="SAM" id="Phobius"/>
    </source>
</evidence>
<dbReference type="EMBL" id="JAEPRJ010000001">
    <property type="protein sequence ID" value="MBK5896573.1"/>
    <property type="molecule type" value="Genomic_DNA"/>
</dbReference>
<gene>
    <name evidence="2" type="ORF">JJN12_02065</name>
</gene>
<dbReference type="Pfam" id="PF19605">
    <property type="entry name" value="DUF6110"/>
    <property type="match status" value="1"/>
</dbReference>